<dbReference type="OrthoDB" id="3693225at2759"/>
<organism evidence="2 3">
    <name type="scientific">Clathrospora elynae</name>
    <dbReference type="NCBI Taxonomy" id="706981"/>
    <lineage>
        <taxon>Eukaryota</taxon>
        <taxon>Fungi</taxon>
        <taxon>Dikarya</taxon>
        <taxon>Ascomycota</taxon>
        <taxon>Pezizomycotina</taxon>
        <taxon>Dothideomycetes</taxon>
        <taxon>Pleosporomycetidae</taxon>
        <taxon>Pleosporales</taxon>
        <taxon>Diademaceae</taxon>
        <taxon>Clathrospora</taxon>
    </lineage>
</organism>
<keyword evidence="1" id="KW-1133">Transmembrane helix</keyword>
<feature type="transmembrane region" description="Helical" evidence="1">
    <location>
        <begin position="51"/>
        <end position="74"/>
    </location>
</feature>
<dbReference type="EMBL" id="ML976022">
    <property type="protein sequence ID" value="KAF1943718.1"/>
    <property type="molecule type" value="Genomic_DNA"/>
</dbReference>
<sequence>MAPTSIISASILTLIRRATPILAPTPTSISIPQAPPAYSISGTRTDDFSPVAIIGIVAAILLLVISVPLIAILLRRYERKRLCETVKSPGSSNASLASIREDHSLRSILVTKELSRSSVRMERIEERNEFGLKRPEKVYGSGGERERERAWSKTEVCGGEWK</sequence>
<protein>
    <submittedName>
        <fullName evidence="2">Uncharacterized protein</fullName>
    </submittedName>
</protein>
<keyword evidence="1" id="KW-0812">Transmembrane</keyword>
<reference evidence="2" key="1">
    <citation type="journal article" date="2020" name="Stud. Mycol.">
        <title>101 Dothideomycetes genomes: a test case for predicting lifestyles and emergence of pathogens.</title>
        <authorList>
            <person name="Haridas S."/>
            <person name="Albert R."/>
            <person name="Binder M."/>
            <person name="Bloem J."/>
            <person name="Labutti K."/>
            <person name="Salamov A."/>
            <person name="Andreopoulos B."/>
            <person name="Baker S."/>
            <person name="Barry K."/>
            <person name="Bills G."/>
            <person name="Bluhm B."/>
            <person name="Cannon C."/>
            <person name="Castanera R."/>
            <person name="Culley D."/>
            <person name="Daum C."/>
            <person name="Ezra D."/>
            <person name="Gonzalez J."/>
            <person name="Henrissat B."/>
            <person name="Kuo A."/>
            <person name="Liang C."/>
            <person name="Lipzen A."/>
            <person name="Lutzoni F."/>
            <person name="Magnuson J."/>
            <person name="Mondo S."/>
            <person name="Nolan M."/>
            <person name="Ohm R."/>
            <person name="Pangilinan J."/>
            <person name="Park H.-J."/>
            <person name="Ramirez L."/>
            <person name="Alfaro M."/>
            <person name="Sun H."/>
            <person name="Tritt A."/>
            <person name="Yoshinaga Y."/>
            <person name="Zwiers L.-H."/>
            <person name="Turgeon B."/>
            <person name="Goodwin S."/>
            <person name="Spatafora J."/>
            <person name="Crous P."/>
            <person name="Grigoriev I."/>
        </authorList>
    </citation>
    <scope>NUCLEOTIDE SEQUENCE</scope>
    <source>
        <strain evidence="2">CBS 161.51</strain>
    </source>
</reference>
<name>A0A6A5SV72_9PLEO</name>
<keyword evidence="1" id="KW-0472">Membrane</keyword>
<gene>
    <name evidence="2" type="ORF">EJ02DRAFT_120470</name>
</gene>
<accession>A0A6A5SV72</accession>
<dbReference type="AlphaFoldDB" id="A0A6A5SV72"/>
<proteinExistence type="predicted"/>
<evidence type="ECO:0000256" key="1">
    <source>
        <dbReference type="SAM" id="Phobius"/>
    </source>
</evidence>
<evidence type="ECO:0000313" key="2">
    <source>
        <dbReference type="EMBL" id="KAF1943718.1"/>
    </source>
</evidence>
<dbReference type="Proteomes" id="UP000800038">
    <property type="component" value="Unassembled WGS sequence"/>
</dbReference>
<evidence type="ECO:0000313" key="3">
    <source>
        <dbReference type="Proteomes" id="UP000800038"/>
    </source>
</evidence>
<keyword evidence="3" id="KW-1185">Reference proteome</keyword>